<dbReference type="AlphaFoldDB" id="A0A239BKF7"/>
<dbReference type="PANTHER" id="PTHR12147:SF26">
    <property type="entry name" value="PEPTIDASE M28 DOMAIN-CONTAINING PROTEIN"/>
    <property type="match status" value="1"/>
</dbReference>
<dbReference type="OrthoDB" id="9762302at2"/>
<evidence type="ECO:0000313" key="4">
    <source>
        <dbReference type="Proteomes" id="UP000198379"/>
    </source>
</evidence>
<evidence type="ECO:0000259" key="2">
    <source>
        <dbReference type="Pfam" id="PF04389"/>
    </source>
</evidence>
<keyword evidence="1" id="KW-0732">Signal</keyword>
<dbReference type="RefSeq" id="WP_089372839.1">
    <property type="nucleotide sequence ID" value="NZ_BMEP01000005.1"/>
</dbReference>
<evidence type="ECO:0000256" key="1">
    <source>
        <dbReference type="SAM" id="SignalP"/>
    </source>
</evidence>
<dbReference type="InterPro" id="IPR046450">
    <property type="entry name" value="PA_dom_sf"/>
</dbReference>
<dbReference type="EMBL" id="FZNY01000006">
    <property type="protein sequence ID" value="SNS08079.1"/>
    <property type="molecule type" value="Genomic_DNA"/>
</dbReference>
<accession>A0A239BKF7</accession>
<keyword evidence="4" id="KW-1185">Reference proteome</keyword>
<dbReference type="Gene3D" id="3.40.630.10">
    <property type="entry name" value="Zn peptidases"/>
    <property type="match status" value="1"/>
</dbReference>
<protein>
    <submittedName>
        <fullName evidence="3">Peptidase family M28</fullName>
    </submittedName>
</protein>
<dbReference type="PROSITE" id="PS51257">
    <property type="entry name" value="PROKAR_LIPOPROTEIN"/>
    <property type="match status" value="1"/>
</dbReference>
<reference evidence="3 4" key="1">
    <citation type="submission" date="2017-06" db="EMBL/GenBank/DDBJ databases">
        <authorList>
            <person name="Kim H.J."/>
            <person name="Triplett B.A."/>
        </authorList>
    </citation>
    <scope>NUCLEOTIDE SEQUENCE [LARGE SCALE GENOMIC DNA]</scope>
    <source>
        <strain evidence="3 4">DSM 25597</strain>
    </source>
</reference>
<gene>
    <name evidence="3" type="ORF">SAMN06265376_106228</name>
</gene>
<dbReference type="PANTHER" id="PTHR12147">
    <property type="entry name" value="METALLOPEPTIDASE M28 FAMILY MEMBER"/>
    <property type="match status" value="1"/>
</dbReference>
<organism evidence="3 4">
    <name type="scientific">Dokdonia pacifica</name>
    <dbReference type="NCBI Taxonomy" id="1627892"/>
    <lineage>
        <taxon>Bacteria</taxon>
        <taxon>Pseudomonadati</taxon>
        <taxon>Bacteroidota</taxon>
        <taxon>Flavobacteriia</taxon>
        <taxon>Flavobacteriales</taxon>
        <taxon>Flavobacteriaceae</taxon>
        <taxon>Dokdonia</taxon>
    </lineage>
</organism>
<dbReference type="GO" id="GO:0008235">
    <property type="term" value="F:metalloexopeptidase activity"/>
    <property type="evidence" value="ECO:0007669"/>
    <property type="project" value="InterPro"/>
</dbReference>
<dbReference type="GO" id="GO:0006508">
    <property type="term" value="P:proteolysis"/>
    <property type="evidence" value="ECO:0007669"/>
    <property type="project" value="InterPro"/>
</dbReference>
<evidence type="ECO:0000313" key="3">
    <source>
        <dbReference type="EMBL" id="SNS08079.1"/>
    </source>
</evidence>
<dbReference type="Gene3D" id="3.50.30.30">
    <property type="match status" value="1"/>
</dbReference>
<dbReference type="Proteomes" id="UP000198379">
    <property type="component" value="Unassembled WGS sequence"/>
</dbReference>
<feature type="signal peptide" evidence="1">
    <location>
        <begin position="1"/>
        <end position="22"/>
    </location>
</feature>
<sequence length="568" mass="64086">MRFVLTLIILASLISCSHNSSLDNVPSSYFGMVTSEFNGDVAMETTAFVEQFWRVAGNTGFNQTVYRIVEKLETAGFVEESRAKEEDILTYRIEKRPMKSPTWEPVDAKLRIMGEEIPLLEYKTNRNMIYQYASSTPKEGVTAEVVYVESIEDLDVLNVKGKIVYANINPYRLYKKAIIEGGALGLITYNNPDYLQPEKNVTSIQFRGIPYDENNPVWGIALSYSAKERLEKALAKGKVTVNAFVKTNIYPSEELTVVANVKGGELQKESLVFSAHIQEPGANDNATGVGTQLEMALITATLIKNEKLDFKRTLTFLWGDEIISTRRYIEEKEKRTSDINWGISLDMVGENTDITGGTFLIEKMPDPSAIWTRGNDKHSEWGGRPLKLDEMKPHYLNDFIINVFEDQGKRANWEVQTNPFEGGSDHIPFLDADLPGILLWHFTDQFYHTDNDRIDKVSKKTMTNVGIAALVSAYTLLNSDASTSDWMRQGIVEAAKERLTTEFELSKTAIIDGATKESQIEILNAWSDWYVKAIGTTKDMTSDPDIDIEIKKSQGDIQVFTDDLLKKM</sequence>
<dbReference type="Pfam" id="PF04389">
    <property type="entry name" value="Peptidase_M28"/>
    <property type="match status" value="1"/>
</dbReference>
<dbReference type="InterPro" id="IPR007484">
    <property type="entry name" value="Peptidase_M28"/>
</dbReference>
<feature type="chain" id="PRO_5012421354" evidence="1">
    <location>
        <begin position="23"/>
        <end position="568"/>
    </location>
</feature>
<dbReference type="SUPFAM" id="SSF52025">
    <property type="entry name" value="PA domain"/>
    <property type="match status" value="1"/>
</dbReference>
<dbReference type="InterPro" id="IPR045175">
    <property type="entry name" value="M28_fam"/>
</dbReference>
<dbReference type="SUPFAM" id="SSF53187">
    <property type="entry name" value="Zn-dependent exopeptidases"/>
    <property type="match status" value="1"/>
</dbReference>
<feature type="domain" description="Peptidase M28" evidence="2">
    <location>
        <begin position="257"/>
        <end position="469"/>
    </location>
</feature>
<proteinExistence type="predicted"/>
<name>A0A239BKF7_9FLAO</name>